<accession>A0ABW3HQB7</accession>
<dbReference type="PROSITE" id="PS50109">
    <property type="entry name" value="HIS_KIN"/>
    <property type="match status" value="1"/>
</dbReference>
<evidence type="ECO:0000256" key="12">
    <source>
        <dbReference type="ARBA" id="ARBA00023012"/>
    </source>
</evidence>
<dbReference type="Pfam" id="PF02518">
    <property type="entry name" value="HATPase_c"/>
    <property type="match status" value="1"/>
</dbReference>
<dbReference type="Gene3D" id="1.10.287.130">
    <property type="match status" value="1"/>
</dbReference>
<keyword evidence="6" id="KW-0808">Transferase</keyword>
<dbReference type="CDD" id="cd06225">
    <property type="entry name" value="HAMP"/>
    <property type="match status" value="1"/>
</dbReference>
<evidence type="ECO:0000256" key="2">
    <source>
        <dbReference type="ARBA" id="ARBA00004651"/>
    </source>
</evidence>
<evidence type="ECO:0000256" key="13">
    <source>
        <dbReference type="ARBA" id="ARBA00023136"/>
    </source>
</evidence>
<dbReference type="InterPro" id="IPR036097">
    <property type="entry name" value="HisK_dim/P_sf"/>
</dbReference>
<evidence type="ECO:0000256" key="5">
    <source>
        <dbReference type="ARBA" id="ARBA00022553"/>
    </source>
</evidence>
<comment type="subcellular location">
    <subcellularLocation>
        <location evidence="2">Cell membrane</location>
        <topology evidence="2">Multi-pass membrane protein</topology>
    </subcellularLocation>
</comment>
<keyword evidence="19" id="KW-1185">Reference proteome</keyword>
<dbReference type="PANTHER" id="PTHR45528:SF1">
    <property type="entry name" value="SENSOR HISTIDINE KINASE CPXA"/>
    <property type="match status" value="1"/>
</dbReference>
<dbReference type="InterPro" id="IPR050398">
    <property type="entry name" value="HssS/ArlS-like"/>
</dbReference>
<keyword evidence="9 18" id="KW-0418">Kinase</keyword>
<feature type="domain" description="HAMP" evidence="17">
    <location>
        <begin position="84"/>
        <end position="138"/>
    </location>
</feature>
<keyword evidence="11 15" id="KW-1133">Transmembrane helix</keyword>
<dbReference type="SMART" id="SM00387">
    <property type="entry name" value="HATPase_c"/>
    <property type="match status" value="1"/>
</dbReference>
<dbReference type="SMART" id="SM00304">
    <property type="entry name" value="HAMP"/>
    <property type="match status" value="1"/>
</dbReference>
<dbReference type="CDD" id="cd00075">
    <property type="entry name" value="HATPase"/>
    <property type="match status" value="1"/>
</dbReference>
<dbReference type="InterPro" id="IPR003661">
    <property type="entry name" value="HisK_dim/P_dom"/>
</dbReference>
<dbReference type="SUPFAM" id="SSF47384">
    <property type="entry name" value="Homodimeric domain of signal transducing histidine kinase"/>
    <property type="match status" value="1"/>
</dbReference>
<keyword evidence="12" id="KW-0902">Two-component regulatory system</keyword>
<evidence type="ECO:0000256" key="10">
    <source>
        <dbReference type="ARBA" id="ARBA00022840"/>
    </source>
</evidence>
<dbReference type="CDD" id="cd00082">
    <property type="entry name" value="HisKA"/>
    <property type="match status" value="1"/>
</dbReference>
<keyword evidence="5" id="KW-0597">Phosphoprotein</keyword>
<evidence type="ECO:0000313" key="18">
    <source>
        <dbReference type="EMBL" id="MFD0959632.1"/>
    </source>
</evidence>
<evidence type="ECO:0000256" key="9">
    <source>
        <dbReference type="ARBA" id="ARBA00022777"/>
    </source>
</evidence>
<comment type="caution">
    <text evidence="18">The sequence shown here is derived from an EMBL/GenBank/DDBJ whole genome shotgun (WGS) entry which is preliminary data.</text>
</comment>
<evidence type="ECO:0000256" key="1">
    <source>
        <dbReference type="ARBA" id="ARBA00000085"/>
    </source>
</evidence>
<dbReference type="Gene3D" id="3.30.565.10">
    <property type="entry name" value="Histidine kinase-like ATPase, C-terminal domain"/>
    <property type="match status" value="1"/>
</dbReference>
<dbReference type="SMART" id="SM00388">
    <property type="entry name" value="HisKA"/>
    <property type="match status" value="1"/>
</dbReference>
<dbReference type="GO" id="GO:0016301">
    <property type="term" value="F:kinase activity"/>
    <property type="evidence" value="ECO:0007669"/>
    <property type="project" value="UniProtKB-KW"/>
</dbReference>
<feature type="coiled-coil region" evidence="14">
    <location>
        <begin position="116"/>
        <end position="146"/>
    </location>
</feature>
<comment type="catalytic activity">
    <reaction evidence="1">
        <text>ATP + protein L-histidine = ADP + protein N-phospho-L-histidine.</text>
        <dbReference type="EC" id="2.7.13.3"/>
    </reaction>
</comment>
<dbReference type="SUPFAM" id="SSF158472">
    <property type="entry name" value="HAMP domain-like"/>
    <property type="match status" value="1"/>
</dbReference>
<dbReference type="Pfam" id="PF00512">
    <property type="entry name" value="HisKA"/>
    <property type="match status" value="1"/>
</dbReference>
<dbReference type="SUPFAM" id="SSF55874">
    <property type="entry name" value="ATPase domain of HSP90 chaperone/DNA topoisomerase II/histidine kinase"/>
    <property type="match status" value="1"/>
</dbReference>
<evidence type="ECO:0000256" key="4">
    <source>
        <dbReference type="ARBA" id="ARBA00022475"/>
    </source>
</evidence>
<dbReference type="EC" id="2.7.13.3" evidence="3"/>
<dbReference type="RefSeq" id="WP_377563820.1">
    <property type="nucleotide sequence ID" value="NZ_JBHTJZ010000009.1"/>
</dbReference>
<organism evidence="18 19">
    <name type="scientific">Paenibacillus chungangensis</name>
    <dbReference type="NCBI Taxonomy" id="696535"/>
    <lineage>
        <taxon>Bacteria</taxon>
        <taxon>Bacillati</taxon>
        <taxon>Bacillota</taxon>
        <taxon>Bacilli</taxon>
        <taxon>Bacillales</taxon>
        <taxon>Paenibacillaceae</taxon>
        <taxon>Paenibacillus</taxon>
    </lineage>
</organism>
<keyword evidence="7 15" id="KW-0812">Transmembrane</keyword>
<dbReference type="Proteomes" id="UP001596989">
    <property type="component" value="Unassembled WGS sequence"/>
</dbReference>
<dbReference type="PROSITE" id="PS50885">
    <property type="entry name" value="HAMP"/>
    <property type="match status" value="1"/>
</dbReference>
<feature type="transmembrane region" description="Helical" evidence="15">
    <location>
        <begin position="12"/>
        <end position="31"/>
    </location>
</feature>
<evidence type="ECO:0000256" key="11">
    <source>
        <dbReference type="ARBA" id="ARBA00022989"/>
    </source>
</evidence>
<keyword evidence="4" id="KW-1003">Cell membrane</keyword>
<dbReference type="PANTHER" id="PTHR45528">
    <property type="entry name" value="SENSOR HISTIDINE KINASE CPXA"/>
    <property type="match status" value="1"/>
</dbReference>
<protein>
    <recommendedName>
        <fullName evidence="3">histidine kinase</fullName>
        <ecNumber evidence="3">2.7.13.3</ecNumber>
    </recommendedName>
</protein>
<evidence type="ECO:0000256" key="8">
    <source>
        <dbReference type="ARBA" id="ARBA00022741"/>
    </source>
</evidence>
<dbReference type="InterPro" id="IPR003660">
    <property type="entry name" value="HAMP_dom"/>
</dbReference>
<sequence>MNRSLTFRISALLIAFIGAVLVIASIAIIQLTHYHFQMYRRETGGHHASELLYAHLEQAIMQSIGLTIGGALLVSIILSIYIARKISSPLVRMKNIALVMARGKHHVRMPLKGTPKDEIDELAASINHLAEQLQQQERLRVSMSENIAHELRTPLTTLNSQLAAIQDGIWEPTAERLASSREEIDRLIGLVQQLEELHRHSFSETVLMRKELSLPESIGPIVHFLQPSFEEKGITLEEGDIPAIAIVADDNRLAQVWTNLLHNALKFTPAGGNVTIKGSMQGEYVQITVSDNGIGIPSEELPHIFERFYRVDKSRNRKKGGDGLGLAITKSIVESHGGQVWAEGGEVTQFHVLLPVKERRRS</sequence>
<dbReference type="EMBL" id="JBHTJZ010000009">
    <property type="protein sequence ID" value="MFD0959632.1"/>
    <property type="molecule type" value="Genomic_DNA"/>
</dbReference>
<evidence type="ECO:0000259" key="17">
    <source>
        <dbReference type="PROSITE" id="PS50885"/>
    </source>
</evidence>
<gene>
    <name evidence="18" type="ORF">ACFQ2I_09515</name>
</gene>
<dbReference type="InterPro" id="IPR005467">
    <property type="entry name" value="His_kinase_dom"/>
</dbReference>
<name>A0ABW3HQB7_9BACL</name>
<evidence type="ECO:0000256" key="14">
    <source>
        <dbReference type="SAM" id="Coils"/>
    </source>
</evidence>
<evidence type="ECO:0000256" key="3">
    <source>
        <dbReference type="ARBA" id="ARBA00012438"/>
    </source>
</evidence>
<feature type="transmembrane region" description="Helical" evidence="15">
    <location>
        <begin position="59"/>
        <end position="83"/>
    </location>
</feature>
<keyword evidence="14" id="KW-0175">Coiled coil</keyword>
<evidence type="ECO:0000256" key="15">
    <source>
        <dbReference type="SAM" id="Phobius"/>
    </source>
</evidence>
<evidence type="ECO:0000259" key="16">
    <source>
        <dbReference type="PROSITE" id="PS50109"/>
    </source>
</evidence>
<dbReference type="InterPro" id="IPR004358">
    <property type="entry name" value="Sig_transdc_His_kin-like_C"/>
</dbReference>
<dbReference type="InterPro" id="IPR003594">
    <property type="entry name" value="HATPase_dom"/>
</dbReference>
<reference evidence="19" key="1">
    <citation type="journal article" date="2019" name="Int. J. Syst. Evol. Microbiol.">
        <title>The Global Catalogue of Microorganisms (GCM) 10K type strain sequencing project: providing services to taxonomists for standard genome sequencing and annotation.</title>
        <authorList>
            <consortium name="The Broad Institute Genomics Platform"/>
            <consortium name="The Broad Institute Genome Sequencing Center for Infectious Disease"/>
            <person name="Wu L."/>
            <person name="Ma J."/>
        </authorList>
    </citation>
    <scope>NUCLEOTIDE SEQUENCE [LARGE SCALE GENOMIC DNA]</scope>
    <source>
        <strain evidence="19">CCUG 59129</strain>
    </source>
</reference>
<evidence type="ECO:0000256" key="6">
    <source>
        <dbReference type="ARBA" id="ARBA00022679"/>
    </source>
</evidence>
<feature type="domain" description="Histidine kinase" evidence="16">
    <location>
        <begin position="146"/>
        <end position="358"/>
    </location>
</feature>
<keyword evidence="13 15" id="KW-0472">Membrane</keyword>
<keyword evidence="8" id="KW-0547">Nucleotide-binding</keyword>
<keyword evidence="10" id="KW-0067">ATP-binding</keyword>
<dbReference type="PRINTS" id="PR00344">
    <property type="entry name" value="BCTRLSENSOR"/>
</dbReference>
<dbReference type="Pfam" id="PF00672">
    <property type="entry name" value="HAMP"/>
    <property type="match status" value="1"/>
</dbReference>
<dbReference type="Gene3D" id="6.10.340.10">
    <property type="match status" value="1"/>
</dbReference>
<evidence type="ECO:0000256" key="7">
    <source>
        <dbReference type="ARBA" id="ARBA00022692"/>
    </source>
</evidence>
<dbReference type="InterPro" id="IPR036890">
    <property type="entry name" value="HATPase_C_sf"/>
</dbReference>
<proteinExistence type="predicted"/>
<evidence type="ECO:0000313" key="19">
    <source>
        <dbReference type="Proteomes" id="UP001596989"/>
    </source>
</evidence>